<dbReference type="GO" id="GO:0008233">
    <property type="term" value="F:peptidase activity"/>
    <property type="evidence" value="ECO:0007669"/>
    <property type="project" value="UniProtKB-KW"/>
</dbReference>
<keyword evidence="1" id="KW-0812">Transmembrane</keyword>
<evidence type="ECO:0000313" key="2">
    <source>
        <dbReference type="EMBL" id="GAF05774.1"/>
    </source>
</evidence>
<evidence type="ECO:0000256" key="1">
    <source>
        <dbReference type="SAM" id="Phobius"/>
    </source>
</evidence>
<feature type="transmembrane region" description="Helical" evidence="1">
    <location>
        <begin position="35"/>
        <end position="59"/>
    </location>
</feature>
<feature type="transmembrane region" description="Helical" evidence="1">
    <location>
        <begin position="135"/>
        <end position="154"/>
    </location>
</feature>
<dbReference type="STRING" id="869213.GCA_000517085_03838"/>
<dbReference type="Proteomes" id="UP000019402">
    <property type="component" value="Unassembled WGS sequence"/>
</dbReference>
<keyword evidence="1" id="KW-0472">Membrane</keyword>
<dbReference type="EMBL" id="BAMD01000121">
    <property type="protein sequence ID" value="GAF05774.1"/>
    <property type="molecule type" value="Genomic_DNA"/>
</dbReference>
<keyword evidence="3" id="KW-1185">Reference proteome</keyword>
<keyword evidence="2" id="KW-0378">Hydrolase</keyword>
<gene>
    <name evidence="2" type="ORF">JCM21142_104526</name>
</gene>
<keyword evidence="1" id="KW-1133">Transmembrane helix</keyword>
<keyword evidence="2" id="KW-0645">Protease</keyword>
<reference evidence="2 3" key="1">
    <citation type="journal article" date="2014" name="Genome Announc.">
        <title>Draft Genome Sequence of Cytophaga fermentans JCM 21142T, a Facultative Anaerobe Isolated from Marine Mud.</title>
        <authorList>
            <person name="Starns D."/>
            <person name="Oshima K."/>
            <person name="Suda W."/>
            <person name="Iino T."/>
            <person name="Yuki M."/>
            <person name="Inoue J."/>
            <person name="Kitamura K."/>
            <person name="Iida T."/>
            <person name="Darby A."/>
            <person name="Hattori M."/>
            <person name="Ohkuma M."/>
        </authorList>
    </citation>
    <scope>NUCLEOTIDE SEQUENCE [LARGE SCALE GENOMIC DNA]</scope>
    <source>
        <strain evidence="2 3">JCM 21142</strain>
    </source>
</reference>
<protein>
    <submittedName>
        <fullName evidence="2">CAAX amino terminal protease</fullName>
    </submittedName>
</protein>
<evidence type="ECO:0000313" key="3">
    <source>
        <dbReference type="Proteomes" id="UP000019402"/>
    </source>
</evidence>
<name>W7YTJ3_9BACT</name>
<proteinExistence type="predicted"/>
<dbReference type="AlphaFoldDB" id="W7YTJ3"/>
<comment type="caution">
    <text evidence="2">The sequence shown here is derived from an EMBL/GenBank/DDBJ whole genome shotgun (WGS) entry which is preliminary data.</text>
</comment>
<feature type="transmembrane region" description="Helical" evidence="1">
    <location>
        <begin position="174"/>
        <end position="192"/>
    </location>
</feature>
<feature type="transmembrane region" description="Helical" evidence="1">
    <location>
        <begin position="198"/>
        <end position="217"/>
    </location>
</feature>
<dbReference type="GO" id="GO:0006508">
    <property type="term" value="P:proteolysis"/>
    <property type="evidence" value="ECO:0007669"/>
    <property type="project" value="UniProtKB-KW"/>
</dbReference>
<feature type="transmembrane region" description="Helical" evidence="1">
    <location>
        <begin position="224"/>
        <end position="244"/>
    </location>
</feature>
<feature type="transmembrane region" description="Helical" evidence="1">
    <location>
        <begin position="108"/>
        <end position="129"/>
    </location>
</feature>
<sequence length="247" mass="28970">MRQTTVKSYIYFLKHPNYNSCDQSVPQKIKELIKLYLITLGLIFLSGIFIELFIILDVFGEYSQEISKVPEFTSKNNTYIYVLIAMICGPVFEEFMFRLLLTKYNRKFIIISLSLIIGYFITQIFNSYLLAISSVFIYSIMTYGYPVIFALPLFIMLNRIKFDFEKIWIKNHPIIFYSMTLFFAIVHMQTLTMSNEHYLFLPILMLPFIVLSISLGYIRIKLGILYAIIFHFLINLPALIGILIRAS</sequence>
<organism evidence="2 3">
    <name type="scientific">Saccharicrinis fermentans DSM 9555 = JCM 21142</name>
    <dbReference type="NCBI Taxonomy" id="869213"/>
    <lineage>
        <taxon>Bacteria</taxon>
        <taxon>Pseudomonadati</taxon>
        <taxon>Bacteroidota</taxon>
        <taxon>Bacteroidia</taxon>
        <taxon>Marinilabiliales</taxon>
        <taxon>Marinilabiliaceae</taxon>
        <taxon>Saccharicrinis</taxon>
    </lineage>
</organism>
<feature type="transmembrane region" description="Helical" evidence="1">
    <location>
        <begin position="79"/>
        <end position="101"/>
    </location>
</feature>
<accession>W7YTJ3</accession>